<proteinExistence type="predicted"/>
<dbReference type="GO" id="GO:0031122">
    <property type="term" value="P:cytoplasmic microtubule organization"/>
    <property type="evidence" value="ECO:0007669"/>
    <property type="project" value="TreeGrafter"/>
</dbReference>
<dbReference type="EMBL" id="JWZX01002263">
    <property type="protein sequence ID" value="KOO30216.1"/>
    <property type="molecule type" value="Genomic_DNA"/>
</dbReference>
<evidence type="ECO:0000256" key="1">
    <source>
        <dbReference type="ARBA" id="ARBA00004496"/>
    </source>
</evidence>
<dbReference type="PANTHER" id="PTHR18916:SF85">
    <property type="entry name" value="TUBULIN-FOLDING COFACTOR B"/>
    <property type="match status" value="1"/>
</dbReference>
<accession>A0A0M0JU49</accession>
<dbReference type="InterPro" id="IPR000938">
    <property type="entry name" value="CAP-Gly_domain"/>
</dbReference>
<dbReference type="InterPro" id="IPR036859">
    <property type="entry name" value="CAP-Gly_dom_sf"/>
</dbReference>
<dbReference type="GO" id="GO:0035371">
    <property type="term" value="C:microtubule plus-end"/>
    <property type="evidence" value="ECO:0007669"/>
    <property type="project" value="TreeGrafter"/>
</dbReference>
<dbReference type="Proteomes" id="UP000037460">
    <property type="component" value="Unassembled WGS sequence"/>
</dbReference>
<sequence length="123" mass="13782">MARDRMQYIGRVPEIGKGYWIGVEFETPEGKHDGSIGTATYFQAKHAHGSFVRPDHIRRPASQRSARGKKDNGRDNAKEVSFDTSKEPPPPATREPKMTKKASAKKLSRGRSAMQKIDEAEDE</sequence>
<dbReference type="PROSITE" id="PS50245">
    <property type="entry name" value="CAP_GLY_2"/>
    <property type="match status" value="1"/>
</dbReference>
<protein>
    <submittedName>
        <fullName evidence="5">Cap-gly domain containing protein</fullName>
    </submittedName>
</protein>
<keyword evidence="2" id="KW-0963">Cytoplasm</keyword>
<dbReference type="SUPFAM" id="SSF74924">
    <property type="entry name" value="Cap-Gly domain"/>
    <property type="match status" value="1"/>
</dbReference>
<evidence type="ECO:0000313" key="6">
    <source>
        <dbReference type="Proteomes" id="UP000037460"/>
    </source>
</evidence>
<evidence type="ECO:0000259" key="4">
    <source>
        <dbReference type="PROSITE" id="PS50245"/>
    </source>
</evidence>
<comment type="caution">
    <text evidence="5">The sequence shown here is derived from an EMBL/GenBank/DDBJ whole genome shotgun (WGS) entry which is preliminary data.</text>
</comment>
<dbReference type="GO" id="GO:0005634">
    <property type="term" value="C:nucleus"/>
    <property type="evidence" value="ECO:0007669"/>
    <property type="project" value="TreeGrafter"/>
</dbReference>
<feature type="region of interest" description="Disordered" evidence="3">
    <location>
        <begin position="47"/>
        <end position="123"/>
    </location>
</feature>
<comment type="subcellular location">
    <subcellularLocation>
        <location evidence="1">Cytoplasm</location>
    </subcellularLocation>
</comment>
<dbReference type="GO" id="GO:0005737">
    <property type="term" value="C:cytoplasm"/>
    <property type="evidence" value="ECO:0007669"/>
    <property type="project" value="UniProtKB-SubCell"/>
</dbReference>
<dbReference type="Pfam" id="PF01302">
    <property type="entry name" value="CAP_GLY"/>
    <property type="match status" value="1"/>
</dbReference>
<dbReference type="GO" id="GO:0051010">
    <property type="term" value="F:microtubule plus-end binding"/>
    <property type="evidence" value="ECO:0007669"/>
    <property type="project" value="TreeGrafter"/>
</dbReference>
<feature type="compositionally biased region" description="Basic residues" evidence="3">
    <location>
        <begin position="99"/>
        <end position="109"/>
    </location>
</feature>
<feature type="compositionally biased region" description="Basic and acidic residues" evidence="3">
    <location>
        <begin position="68"/>
        <end position="86"/>
    </location>
</feature>
<name>A0A0M0JU49_9EUKA</name>
<dbReference type="AlphaFoldDB" id="A0A0M0JU49"/>
<evidence type="ECO:0000256" key="2">
    <source>
        <dbReference type="ARBA" id="ARBA00022490"/>
    </source>
</evidence>
<organism evidence="5 6">
    <name type="scientific">Chrysochromulina tobinii</name>
    <dbReference type="NCBI Taxonomy" id="1460289"/>
    <lineage>
        <taxon>Eukaryota</taxon>
        <taxon>Haptista</taxon>
        <taxon>Haptophyta</taxon>
        <taxon>Prymnesiophyceae</taxon>
        <taxon>Prymnesiales</taxon>
        <taxon>Chrysochromulinaceae</taxon>
        <taxon>Chrysochromulina</taxon>
    </lineage>
</organism>
<dbReference type="SMART" id="SM01052">
    <property type="entry name" value="CAP_GLY"/>
    <property type="match status" value="1"/>
</dbReference>
<evidence type="ECO:0000313" key="5">
    <source>
        <dbReference type="EMBL" id="KOO30216.1"/>
    </source>
</evidence>
<feature type="domain" description="CAP-Gly" evidence="4">
    <location>
        <begin position="11"/>
        <end position="53"/>
    </location>
</feature>
<evidence type="ECO:0000256" key="3">
    <source>
        <dbReference type="SAM" id="MobiDB-lite"/>
    </source>
</evidence>
<dbReference type="Gene3D" id="2.30.30.190">
    <property type="entry name" value="CAP Gly-rich-like domain"/>
    <property type="match status" value="1"/>
</dbReference>
<reference evidence="6" key="1">
    <citation type="journal article" date="2015" name="PLoS Genet.">
        <title>Genome Sequence and Transcriptome Analyses of Chrysochromulina tobin: Metabolic Tools for Enhanced Algal Fitness in the Prominent Order Prymnesiales (Haptophyceae).</title>
        <authorList>
            <person name="Hovde B.T."/>
            <person name="Deodato C.R."/>
            <person name="Hunsperger H.M."/>
            <person name="Ryken S.A."/>
            <person name="Yost W."/>
            <person name="Jha R.K."/>
            <person name="Patterson J."/>
            <person name="Monnat R.J. Jr."/>
            <person name="Barlow S.B."/>
            <person name="Starkenburg S.R."/>
            <person name="Cattolico R.A."/>
        </authorList>
    </citation>
    <scope>NUCLEOTIDE SEQUENCE</scope>
    <source>
        <strain evidence="6">CCMP291</strain>
    </source>
</reference>
<dbReference type="PANTHER" id="PTHR18916">
    <property type="entry name" value="DYNACTIN 1-RELATED MICROTUBULE-BINDING"/>
    <property type="match status" value="1"/>
</dbReference>
<gene>
    <name evidence="5" type="ORF">Ctob_006039</name>
</gene>
<dbReference type="OrthoDB" id="2130750at2759"/>
<keyword evidence="6" id="KW-1185">Reference proteome</keyword>